<dbReference type="AlphaFoldDB" id="A0A1G8JA38"/>
<reference evidence="1 2" key="1">
    <citation type="submission" date="2016-10" db="EMBL/GenBank/DDBJ databases">
        <authorList>
            <person name="de Groot N.N."/>
        </authorList>
    </citation>
    <scope>NUCLEOTIDE SEQUENCE [LARGE SCALE GENOMIC DNA]</scope>
    <source>
        <strain evidence="1 2">DSM 21771</strain>
    </source>
</reference>
<evidence type="ECO:0000313" key="1">
    <source>
        <dbReference type="EMBL" id="SDI28129.1"/>
    </source>
</evidence>
<dbReference type="EMBL" id="FNEN01000001">
    <property type="protein sequence ID" value="SDI28129.1"/>
    <property type="molecule type" value="Genomic_DNA"/>
</dbReference>
<dbReference type="RefSeq" id="WP_090395616.1">
    <property type="nucleotide sequence ID" value="NZ_FNEN01000001.1"/>
</dbReference>
<gene>
    <name evidence="1" type="ORF">SAMN04488123_101123</name>
</gene>
<evidence type="ECO:0000313" key="2">
    <source>
        <dbReference type="Proteomes" id="UP000198853"/>
    </source>
</evidence>
<proteinExistence type="predicted"/>
<name>A0A1G8JA38_9BACI</name>
<dbReference type="InterPro" id="IPR046350">
    <property type="entry name" value="Cystatin_sf"/>
</dbReference>
<organism evidence="1 2">
    <name type="scientific">Natribacillus halophilus</name>
    <dbReference type="NCBI Taxonomy" id="549003"/>
    <lineage>
        <taxon>Bacteria</taxon>
        <taxon>Bacillati</taxon>
        <taxon>Bacillota</taxon>
        <taxon>Bacilli</taxon>
        <taxon>Bacillales</taxon>
        <taxon>Bacillaceae</taxon>
        <taxon>Natribacillus</taxon>
    </lineage>
</organism>
<protein>
    <submittedName>
        <fullName evidence="1">Uncharacterized protein YpmB</fullName>
    </submittedName>
</protein>
<dbReference type="Proteomes" id="UP000198853">
    <property type="component" value="Unassembled WGS sequence"/>
</dbReference>
<dbReference type="Gene3D" id="3.10.450.40">
    <property type="match status" value="2"/>
</dbReference>
<accession>A0A1G8JA38</accession>
<dbReference type="SUPFAM" id="SSF54403">
    <property type="entry name" value="Cystatin/monellin"/>
    <property type="match status" value="1"/>
</dbReference>
<dbReference type="OrthoDB" id="2381181at2"/>
<sequence length="160" mass="18212">MRSWLILGIVIAVIVLALGGYVFFQAVEAPKEDEAEAVASLVLAEDDVASMDDFQLFFGMETIYVATVTHDDGEQYYWLYDDDYERIGNAAFADLENEETIVDEVRSEQGDIAIRDVRVGYEEDTLVYELVYTDPEDNLYYDYYTAADGESLKQYRITAS</sequence>
<keyword evidence="2" id="KW-1185">Reference proteome</keyword>